<dbReference type="InterPro" id="IPR003593">
    <property type="entry name" value="AAA+_ATPase"/>
</dbReference>
<dbReference type="PANTHER" id="PTHR43776:SF8">
    <property type="entry name" value="ABC TRANSPORTER, ATP-BINDING PROTEIN"/>
    <property type="match status" value="1"/>
</dbReference>
<dbReference type="GO" id="GO:0005524">
    <property type="term" value="F:ATP binding"/>
    <property type="evidence" value="ECO:0007669"/>
    <property type="project" value="UniProtKB-KW"/>
</dbReference>
<dbReference type="CDD" id="cd03257">
    <property type="entry name" value="ABC_NikE_OppD_transporters"/>
    <property type="match status" value="1"/>
</dbReference>
<dbReference type="InterPro" id="IPR050319">
    <property type="entry name" value="ABC_transp_ATP-bind"/>
</dbReference>
<evidence type="ECO:0000313" key="6">
    <source>
        <dbReference type="EMBL" id="UQN30128.1"/>
    </source>
</evidence>
<reference evidence="6" key="1">
    <citation type="submission" date="2022-05" db="EMBL/GenBank/DDBJ databases">
        <title>Genomic analysis of Brachybacterium sp. CBA3104.</title>
        <authorList>
            <person name="Roh S.W."/>
            <person name="Kim Y.B."/>
            <person name="Kim Y."/>
        </authorList>
    </citation>
    <scope>NUCLEOTIDE SEQUENCE</scope>
    <source>
        <strain evidence="6">CBA3104</strain>
    </source>
</reference>
<keyword evidence="3 6" id="KW-0067">ATP-binding</keyword>
<gene>
    <name evidence="6" type="ORF">M4486_01905</name>
</gene>
<accession>A0ABY4N9M5</accession>
<dbReference type="EMBL" id="CP097218">
    <property type="protein sequence ID" value="UQN30128.1"/>
    <property type="molecule type" value="Genomic_DNA"/>
</dbReference>
<name>A0ABY4N9M5_9MICO</name>
<dbReference type="InterPro" id="IPR027417">
    <property type="entry name" value="P-loop_NTPase"/>
</dbReference>
<evidence type="ECO:0000256" key="3">
    <source>
        <dbReference type="ARBA" id="ARBA00022840"/>
    </source>
</evidence>
<dbReference type="Pfam" id="PF00005">
    <property type="entry name" value="ABC_tran"/>
    <property type="match status" value="1"/>
</dbReference>
<feature type="region of interest" description="Disordered" evidence="4">
    <location>
        <begin position="1"/>
        <end position="22"/>
    </location>
</feature>
<keyword evidence="7" id="KW-1185">Reference proteome</keyword>
<dbReference type="InterPro" id="IPR003439">
    <property type="entry name" value="ABC_transporter-like_ATP-bd"/>
</dbReference>
<dbReference type="InterPro" id="IPR017871">
    <property type="entry name" value="ABC_transporter-like_CS"/>
</dbReference>
<evidence type="ECO:0000256" key="1">
    <source>
        <dbReference type="ARBA" id="ARBA00022448"/>
    </source>
</evidence>
<dbReference type="Gene3D" id="3.40.50.300">
    <property type="entry name" value="P-loop containing nucleotide triphosphate hydrolases"/>
    <property type="match status" value="1"/>
</dbReference>
<evidence type="ECO:0000259" key="5">
    <source>
        <dbReference type="PROSITE" id="PS50893"/>
    </source>
</evidence>
<proteinExistence type="predicted"/>
<dbReference type="PROSITE" id="PS00211">
    <property type="entry name" value="ABC_TRANSPORTER_1"/>
    <property type="match status" value="1"/>
</dbReference>
<evidence type="ECO:0000313" key="7">
    <source>
        <dbReference type="Proteomes" id="UP001055868"/>
    </source>
</evidence>
<evidence type="ECO:0000256" key="4">
    <source>
        <dbReference type="SAM" id="MobiDB-lite"/>
    </source>
</evidence>
<dbReference type="RefSeq" id="WP_249479296.1">
    <property type="nucleotide sequence ID" value="NZ_CP097218.1"/>
</dbReference>
<evidence type="ECO:0000256" key="2">
    <source>
        <dbReference type="ARBA" id="ARBA00022741"/>
    </source>
</evidence>
<feature type="domain" description="ABC transporter" evidence="5">
    <location>
        <begin position="32"/>
        <end position="287"/>
    </location>
</feature>
<keyword evidence="1" id="KW-0813">Transport</keyword>
<feature type="region of interest" description="Disordered" evidence="4">
    <location>
        <begin position="98"/>
        <end position="118"/>
    </location>
</feature>
<dbReference type="Proteomes" id="UP001055868">
    <property type="component" value="Chromosome"/>
</dbReference>
<dbReference type="SMART" id="SM00382">
    <property type="entry name" value="AAA"/>
    <property type="match status" value="1"/>
</dbReference>
<sequence>MSIAAADPGTPDRSTPDTAARGEVVLEGRHLVKEYGVGERRGVLRRRRTLRAVDDVSLELRRGQVTALVGQSGSGKSTLGRLLARLVPLTGGEILLHGDRVAGGPGGAGGSGGTSPREYTGQVQLTLQDPFASLNPLRRISYILGRAVRLHQNPSGADEVRERSAALLSRVGLEPAEHYLDRFPHELSGGERQRVSFARALAAGPSVLLADEPVSMLDVTIRKAMLDLIDDLRREEDLAVLYITHDLGSARRYSSEVLVMHEGRVVERGESAQVISDPQDEYTRRLLAAAPDPRRSLGAPGD</sequence>
<feature type="compositionally biased region" description="Gly residues" evidence="4">
    <location>
        <begin position="101"/>
        <end position="113"/>
    </location>
</feature>
<protein>
    <submittedName>
        <fullName evidence="6">ATP-binding cassette domain-containing protein</fullName>
    </submittedName>
</protein>
<dbReference type="SUPFAM" id="SSF52540">
    <property type="entry name" value="P-loop containing nucleoside triphosphate hydrolases"/>
    <property type="match status" value="1"/>
</dbReference>
<dbReference type="PROSITE" id="PS50893">
    <property type="entry name" value="ABC_TRANSPORTER_2"/>
    <property type="match status" value="1"/>
</dbReference>
<organism evidence="6 7">
    <name type="scientific">Brachybacterium kimchii</name>
    <dbReference type="NCBI Taxonomy" id="2942909"/>
    <lineage>
        <taxon>Bacteria</taxon>
        <taxon>Bacillati</taxon>
        <taxon>Actinomycetota</taxon>
        <taxon>Actinomycetes</taxon>
        <taxon>Micrococcales</taxon>
        <taxon>Dermabacteraceae</taxon>
        <taxon>Brachybacterium</taxon>
    </lineage>
</organism>
<dbReference type="PANTHER" id="PTHR43776">
    <property type="entry name" value="TRANSPORT ATP-BINDING PROTEIN"/>
    <property type="match status" value="1"/>
</dbReference>
<keyword evidence="2" id="KW-0547">Nucleotide-binding</keyword>